<name>A2FXP5_TRIV3</name>
<keyword evidence="4" id="KW-1185">Reference proteome</keyword>
<keyword evidence="1" id="KW-0175">Coiled coil</keyword>
<evidence type="ECO:0000313" key="4">
    <source>
        <dbReference type="Proteomes" id="UP000001542"/>
    </source>
</evidence>
<evidence type="ECO:0000313" key="3">
    <source>
        <dbReference type="EMBL" id="EAX90324.1"/>
    </source>
</evidence>
<proteinExistence type="predicted"/>
<evidence type="ECO:0000256" key="2">
    <source>
        <dbReference type="SAM" id="MobiDB-lite"/>
    </source>
</evidence>
<dbReference type="Proteomes" id="UP000001542">
    <property type="component" value="Unassembled WGS sequence"/>
</dbReference>
<dbReference type="InParanoid" id="A2FXP5"/>
<feature type="coiled-coil region" evidence="1">
    <location>
        <begin position="885"/>
        <end position="926"/>
    </location>
</feature>
<dbReference type="KEGG" id="tva:4748007"/>
<dbReference type="RefSeq" id="XP_001303254.1">
    <property type="nucleotide sequence ID" value="XM_001303253.1"/>
</dbReference>
<dbReference type="EMBL" id="DS114118">
    <property type="protein sequence ID" value="EAX90324.1"/>
    <property type="molecule type" value="Genomic_DNA"/>
</dbReference>
<feature type="coiled-coil region" evidence="1">
    <location>
        <begin position="122"/>
        <end position="198"/>
    </location>
</feature>
<feature type="coiled-coil region" evidence="1">
    <location>
        <begin position="309"/>
        <end position="336"/>
    </location>
</feature>
<dbReference type="SMR" id="A2FXP5"/>
<feature type="region of interest" description="Disordered" evidence="2">
    <location>
        <begin position="1"/>
        <end position="31"/>
    </location>
</feature>
<dbReference type="STRING" id="5722.A2FXP5"/>
<sequence length="1078" mass="123939">MSESSSSTTKLVKTVSELAESPAPSTPSTQSINSLLADCTFSTPTSSLSPSLISTPRSDKYSDSIDTMMLSTSLNDENYSQEINSFLKDFNKKFDVTANSVHDIIDIVSTLLQRKNKTNMIQEKLNKQIQDLQSTNFKLTSENDQLRFQLADLQSKSSNAEHLCTNLTNQNNALKDTNNTLQEEIKTLKASLTSMQDIMEGQIQDLQNLGKQRIDLITICNKQTNLYQKLESCMKAKVPEPVVKKEIPKIIEQKPDLSQEHYQIIASMIKIIDECIKTDSNPYKSIRDDSNFEPKERIMRITKLLVENYKQEKQLCSQYEQDKANFEKKSQTYQKKCFEILTLFEGQLDFLQKLSHSTDLQNALLYKEKTATSVILSDDDKTVLMRKCANLRKFVDETFINLSQSKIEDIMNTSDSTETIRVFDLLNTDEPDNLLNKVLSSIGEKTDVDIREIFDLFRAQLFMNCLLKNHISDMHIRVARIGQENTSLKKLLQETREKDIVPVKLRAEDLERKYMKIRNFLSKFVPVDDVTPTLTLIKRAMNVVKNTTEESNAAVEMAEKLKKELDTVTKERDALALYLKKSQKDNNKTNKESTKLSKQTKTELAKAQEELAQIKEQCTKFTDEIQALTKTVEDKNAELQKNKEDFERQMQVLQDKILLFNEEKKQNDEKQAALISQVEEDKKVIETTKKQRNALKRKLDQTVESNKNIADTMEKQSNAMKENYTATINSLQSQYEASLKELENQQASMMDLQSKCQQLTSENSKLRVENKTLEMKVKMFEGKSLVDQQNIQSRITAQVTAAQMENANIISSLKQVIEETKNGFQELFGGRYIIHELSEAVDLVQKELSQLSQKEIQYGELLEEFEKTKNVLGITTNDFKLNEIVSNMMKQIDELKLSLEDSTKKYKQNQDDVDKFRKEIRKSENQLSQLRAWENWSRRIYSVINDMDSLNMSNDEMRLVLEEALLASVSHKSIFFRTDMLRTEKNLMVKFDKRILNTRSVAKPTFRAVLIATLAARRVFKLGGAIPLNIHDSPISFYETPKRKNSVKNSVKKSVSSSKKKSVLYSSSMRKSVIPMWA</sequence>
<evidence type="ECO:0000256" key="1">
    <source>
        <dbReference type="SAM" id="Coils"/>
    </source>
</evidence>
<dbReference type="VEuPathDB" id="TrichDB:TVAG_234170"/>
<dbReference type="AlphaFoldDB" id="A2FXP5"/>
<organism evidence="3 4">
    <name type="scientific">Trichomonas vaginalis (strain ATCC PRA-98 / G3)</name>
    <dbReference type="NCBI Taxonomy" id="412133"/>
    <lineage>
        <taxon>Eukaryota</taxon>
        <taxon>Metamonada</taxon>
        <taxon>Parabasalia</taxon>
        <taxon>Trichomonadida</taxon>
        <taxon>Trichomonadidae</taxon>
        <taxon>Trichomonas</taxon>
    </lineage>
</organism>
<dbReference type="OrthoDB" id="10592372at2759"/>
<accession>A2FXP5</accession>
<feature type="coiled-coil region" evidence="1">
    <location>
        <begin position="544"/>
        <end position="776"/>
    </location>
</feature>
<feature type="compositionally biased region" description="Low complexity" evidence="2">
    <location>
        <begin position="1"/>
        <end position="17"/>
    </location>
</feature>
<protein>
    <submittedName>
        <fullName evidence="3">Uncharacterized protein</fullName>
    </submittedName>
</protein>
<reference evidence="3" key="1">
    <citation type="submission" date="2006-10" db="EMBL/GenBank/DDBJ databases">
        <authorList>
            <person name="Amadeo P."/>
            <person name="Zhao Q."/>
            <person name="Wortman J."/>
            <person name="Fraser-Liggett C."/>
            <person name="Carlton J."/>
        </authorList>
    </citation>
    <scope>NUCLEOTIDE SEQUENCE</scope>
    <source>
        <strain evidence="3">G3</strain>
    </source>
</reference>
<reference evidence="3" key="2">
    <citation type="journal article" date="2007" name="Science">
        <title>Draft genome sequence of the sexually transmitted pathogen Trichomonas vaginalis.</title>
        <authorList>
            <person name="Carlton J.M."/>
            <person name="Hirt R.P."/>
            <person name="Silva J.C."/>
            <person name="Delcher A.L."/>
            <person name="Schatz M."/>
            <person name="Zhao Q."/>
            <person name="Wortman J.R."/>
            <person name="Bidwell S.L."/>
            <person name="Alsmark U.C.M."/>
            <person name="Besteiro S."/>
            <person name="Sicheritz-Ponten T."/>
            <person name="Noel C.J."/>
            <person name="Dacks J.B."/>
            <person name="Foster P.G."/>
            <person name="Simillion C."/>
            <person name="Van de Peer Y."/>
            <person name="Miranda-Saavedra D."/>
            <person name="Barton G.J."/>
            <person name="Westrop G.D."/>
            <person name="Mueller S."/>
            <person name="Dessi D."/>
            <person name="Fiori P.L."/>
            <person name="Ren Q."/>
            <person name="Paulsen I."/>
            <person name="Zhang H."/>
            <person name="Bastida-Corcuera F.D."/>
            <person name="Simoes-Barbosa A."/>
            <person name="Brown M.T."/>
            <person name="Hayes R.D."/>
            <person name="Mukherjee M."/>
            <person name="Okumura C.Y."/>
            <person name="Schneider R."/>
            <person name="Smith A.J."/>
            <person name="Vanacova S."/>
            <person name="Villalvazo M."/>
            <person name="Haas B.J."/>
            <person name="Pertea M."/>
            <person name="Feldblyum T.V."/>
            <person name="Utterback T.R."/>
            <person name="Shu C.L."/>
            <person name="Osoegawa K."/>
            <person name="de Jong P.J."/>
            <person name="Hrdy I."/>
            <person name="Horvathova L."/>
            <person name="Zubacova Z."/>
            <person name="Dolezal P."/>
            <person name="Malik S.B."/>
            <person name="Logsdon J.M. Jr."/>
            <person name="Henze K."/>
            <person name="Gupta A."/>
            <person name="Wang C.C."/>
            <person name="Dunne R.L."/>
            <person name="Upcroft J.A."/>
            <person name="Upcroft P."/>
            <person name="White O."/>
            <person name="Salzberg S.L."/>
            <person name="Tang P."/>
            <person name="Chiu C.-H."/>
            <person name="Lee Y.-S."/>
            <person name="Embley T.M."/>
            <person name="Coombs G.H."/>
            <person name="Mottram J.C."/>
            <person name="Tachezy J."/>
            <person name="Fraser-Liggett C.M."/>
            <person name="Johnson P.J."/>
        </authorList>
    </citation>
    <scope>NUCLEOTIDE SEQUENCE [LARGE SCALE GENOMIC DNA]</scope>
    <source>
        <strain evidence="3">G3</strain>
    </source>
</reference>
<gene>
    <name evidence="3" type="ORF">TVAG_234170</name>
</gene>
<dbReference type="VEuPathDB" id="TrichDB:TVAGG3_0164830"/>